<feature type="region of interest" description="Disordered" evidence="1">
    <location>
        <begin position="582"/>
        <end position="627"/>
    </location>
</feature>
<evidence type="ECO:0000256" key="2">
    <source>
        <dbReference type="SAM" id="Phobius"/>
    </source>
</evidence>
<keyword evidence="2" id="KW-0812">Transmembrane</keyword>
<feature type="chain" id="PRO_5005202007" evidence="3">
    <location>
        <begin position="45"/>
        <end position="910"/>
    </location>
</feature>
<feature type="compositionally biased region" description="Low complexity" evidence="1">
    <location>
        <begin position="798"/>
        <end position="812"/>
    </location>
</feature>
<proteinExistence type="predicted"/>
<reference evidence="4 5" key="1">
    <citation type="submission" date="2015-04" db="EMBL/GenBank/DDBJ databases">
        <title>Complete genome sequence of Schizopora paradoxa KUC8140, a cosmopolitan wood degrader in East Asia.</title>
        <authorList>
            <consortium name="DOE Joint Genome Institute"/>
            <person name="Min B."/>
            <person name="Park H."/>
            <person name="Jang Y."/>
            <person name="Kim J.-J."/>
            <person name="Kim K.H."/>
            <person name="Pangilinan J."/>
            <person name="Lipzen A."/>
            <person name="Riley R."/>
            <person name="Grigoriev I.V."/>
            <person name="Spatafora J.W."/>
            <person name="Choi I.-G."/>
        </authorList>
    </citation>
    <scope>NUCLEOTIDE SEQUENCE [LARGE SCALE GENOMIC DNA]</scope>
    <source>
        <strain evidence="4 5">KUC8140</strain>
    </source>
</reference>
<feature type="signal peptide" evidence="3">
    <location>
        <begin position="1"/>
        <end position="44"/>
    </location>
</feature>
<name>A0A0H2RUD5_9AGAM</name>
<feature type="compositionally biased region" description="Low complexity" evidence="1">
    <location>
        <begin position="875"/>
        <end position="887"/>
    </location>
</feature>
<dbReference type="EMBL" id="KQ085933">
    <property type="protein sequence ID" value="KLO15207.1"/>
    <property type="molecule type" value="Genomic_DNA"/>
</dbReference>
<feature type="compositionally biased region" description="Polar residues" evidence="1">
    <location>
        <begin position="740"/>
        <end position="755"/>
    </location>
</feature>
<feature type="compositionally biased region" description="Basic residues" evidence="1">
    <location>
        <begin position="899"/>
        <end position="910"/>
    </location>
</feature>
<feature type="transmembrane region" description="Helical" evidence="2">
    <location>
        <begin position="301"/>
        <end position="322"/>
    </location>
</feature>
<keyword evidence="2" id="KW-1133">Transmembrane helix</keyword>
<dbReference type="Proteomes" id="UP000053477">
    <property type="component" value="Unassembled WGS sequence"/>
</dbReference>
<dbReference type="AlphaFoldDB" id="A0A0H2RUD5"/>
<keyword evidence="5" id="KW-1185">Reference proteome</keyword>
<feature type="transmembrane region" description="Helical" evidence="2">
    <location>
        <begin position="173"/>
        <end position="198"/>
    </location>
</feature>
<keyword evidence="3" id="KW-0732">Signal</keyword>
<evidence type="ECO:0000256" key="3">
    <source>
        <dbReference type="SAM" id="SignalP"/>
    </source>
</evidence>
<evidence type="ECO:0000256" key="1">
    <source>
        <dbReference type="SAM" id="MobiDB-lite"/>
    </source>
</evidence>
<feature type="transmembrane region" description="Helical" evidence="2">
    <location>
        <begin position="143"/>
        <end position="167"/>
    </location>
</feature>
<accession>A0A0H2RUD5</accession>
<organism evidence="4 5">
    <name type="scientific">Schizopora paradoxa</name>
    <dbReference type="NCBI Taxonomy" id="27342"/>
    <lineage>
        <taxon>Eukaryota</taxon>
        <taxon>Fungi</taxon>
        <taxon>Dikarya</taxon>
        <taxon>Basidiomycota</taxon>
        <taxon>Agaricomycotina</taxon>
        <taxon>Agaricomycetes</taxon>
        <taxon>Hymenochaetales</taxon>
        <taxon>Schizoporaceae</taxon>
        <taxon>Schizopora</taxon>
    </lineage>
</organism>
<feature type="transmembrane region" description="Helical" evidence="2">
    <location>
        <begin position="109"/>
        <end position="131"/>
    </location>
</feature>
<dbReference type="InParanoid" id="A0A0H2RUD5"/>
<evidence type="ECO:0000313" key="5">
    <source>
        <dbReference type="Proteomes" id="UP000053477"/>
    </source>
</evidence>
<keyword evidence="2" id="KW-0472">Membrane</keyword>
<gene>
    <name evidence="4" type="ORF">SCHPADRAFT_278200</name>
</gene>
<feature type="compositionally biased region" description="Low complexity" evidence="1">
    <location>
        <begin position="820"/>
        <end position="841"/>
    </location>
</feature>
<evidence type="ECO:0000313" key="4">
    <source>
        <dbReference type="EMBL" id="KLO15207.1"/>
    </source>
</evidence>
<sequence>MLAQIPSSVLDLLPPSSATGDSRRSCARVFSLLLALVMLHALDGLPSPSHGYCVASAAPVGVCTADILHHAFQQHADGHDIPLRMLIKYHQAFEPVDEAFHPSALQLQVALLALHFFGPMFSVIILCHTFLPALRLFRTVLHALVRVVVYLAWSFIRFPFVLVKLFFLKAHLIAYSLIFITLCMACSADRGAIAFMMYTGNRVALPTRTLPFGIDFVRHNSEMLAYAEKFGYMLLDTLTSRYGTRLAHDVLRRTPVQVLLVYSGAVVKLAAPCWRPVFKQFQYWIGKVDELLLWLKEPAHIAALLALAIIFFSLLVLTYGIFRLGCIITVRVMRRVAYARSVAPVVILSKGLTEGGGIPGDTEELRSTSTLQEIQPAADVPSLVATLSVSLGSVDESTALSMDYSQLEEMDNEDSEDQEFLDAFEYPPLPGDNEDDFAEDRTLQDGAAVIGLGPFKAVDETEDHEEHGQECSTAGSSVFSQGLCAGSVESALDISSSIDASCRTLDTFALDSEDIPSPNTAMDLDPAMIPLPMDDDFFGFDCEESPQPSSPTLPACAAQVVVAAPAPVLEVSENIAEALLAPEVEEVDTSGVPSPDDHDDWTGASKSSEDSIRIEEPAIGNETTGSVPSVGLEPLMIASPLMDDNDEVDKLDPATVPLPDDDDDELLEPEVATEERGEWWVLAEELRQQASIFLSPNTTWVEELPTTTEGEIDRSFDLSLDIFDNEATTSERLGPRVVRSSDSQPPHSPAPQQTEVLPVSPCQVPLPSPSEDEDVSCREHVEAALPPLPEVEVKEETAGPSASEAKAAATPAPRRPRVNFSFAARASAAAAASVSRSAAAVEKPCSGPPSTNNGKTDAHEKTPEPVQPLGPTPGPSTSAAAPALGPPIEIKRVSGGRYTHNRRFKSRGKG</sequence>
<feature type="compositionally biased region" description="Basic and acidic residues" evidence="1">
    <location>
        <begin position="607"/>
        <end position="616"/>
    </location>
</feature>
<feature type="region of interest" description="Disordered" evidence="1">
    <location>
        <begin position="731"/>
        <end position="910"/>
    </location>
</feature>
<feature type="compositionally biased region" description="Pro residues" evidence="1">
    <location>
        <begin position="865"/>
        <end position="874"/>
    </location>
</feature>
<feature type="region of interest" description="Disordered" evidence="1">
    <location>
        <begin position="643"/>
        <end position="664"/>
    </location>
</feature>
<protein>
    <submittedName>
        <fullName evidence="4">Uncharacterized protein</fullName>
    </submittedName>
</protein>